<comment type="caution">
    <text evidence="3">The sequence shown here is derived from an EMBL/GenBank/DDBJ whole genome shotgun (WGS) entry which is preliminary data.</text>
</comment>
<gene>
    <name evidence="3" type="ORF">ES674_13640</name>
</gene>
<keyword evidence="4" id="KW-1185">Reference proteome</keyword>
<reference evidence="3 4" key="1">
    <citation type="submission" date="2019-08" db="EMBL/GenBank/DDBJ databases">
        <title>Genomes of Antarctic Bizionia species.</title>
        <authorList>
            <person name="Bowman J.P."/>
        </authorList>
    </citation>
    <scope>NUCLEOTIDE SEQUENCE [LARGE SCALE GENOMIC DNA]</scope>
    <source>
        <strain evidence="3 4">ADA-4</strain>
    </source>
</reference>
<feature type="domain" description="Tail specific protease" evidence="2">
    <location>
        <begin position="107"/>
        <end position="320"/>
    </location>
</feature>
<dbReference type="SUPFAM" id="SSF52096">
    <property type="entry name" value="ClpP/crotonase"/>
    <property type="match status" value="1"/>
</dbReference>
<evidence type="ECO:0000259" key="2">
    <source>
        <dbReference type="SMART" id="SM00245"/>
    </source>
</evidence>
<dbReference type="SMART" id="SM00245">
    <property type="entry name" value="TSPc"/>
    <property type="match status" value="1"/>
</dbReference>
<name>A0A5D0R5B5_9FLAO</name>
<dbReference type="Gene3D" id="3.90.226.10">
    <property type="entry name" value="2-enoyl-CoA Hydratase, Chain A, domain 1"/>
    <property type="match status" value="1"/>
</dbReference>
<dbReference type="RefSeq" id="WP_148404902.1">
    <property type="nucleotide sequence ID" value="NZ_VSKK01000004.1"/>
</dbReference>
<evidence type="ECO:0000313" key="3">
    <source>
        <dbReference type="EMBL" id="TYB75858.1"/>
    </source>
</evidence>
<feature type="chain" id="PRO_5023101163" evidence="1">
    <location>
        <begin position="21"/>
        <end position="345"/>
    </location>
</feature>
<dbReference type="EMBL" id="VSKK01000004">
    <property type="protein sequence ID" value="TYB75858.1"/>
    <property type="molecule type" value="Genomic_DNA"/>
</dbReference>
<dbReference type="GO" id="GO:0008236">
    <property type="term" value="F:serine-type peptidase activity"/>
    <property type="evidence" value="ECO:0007669"/>
    <property type="project" value="InterPro"/>
</dbReference>
<dbReference type="InterPro" id="IPR029045">
    <property type="entry name" value="ClpP/crotonase-like_dom_sf"/>
</dbReference>
<dbReference type="AlphaFoldDB" id="A0A5D0R5B5"/>
<accession>A0A5D0R5B5</accession>
<protein>
    <submittedName>
        <fullName evidence="3">Peptidase S41 protein</fullName>
    </submittedName>
</protein>
<dbReference type="InterPro" id="IPR005151">
    <property type="entry name" value="Tail-specific_protease"/>
</dbReference>
<dbReference type="Pfam" id="PF03572">
    <property type="entry name" value="Peptidase_S41"/>
    <property type="match status" value="1"/>
</dbReference>
<dbReference type="Proteomes" id="UP000323720">
    <property type="component" value="Unassembled WGS sequence"/>
</dbReference>
<dbReference type="PANTHER" id="PTHR11261:SF3">
    <property type="entry name" value="RETINOL-BINDING PROTEIN 3"/>
    <property type="match status" value="1"/>
</dbReference>
<dbReference type="OrthoDB" id="7314861at2"/>
<feature type="signal peptide" evidence="1">
    <location>
        <begin position="1"/>
        <end position="20"/>
    </location>
</feature>
<evidence type="ECO:0000313" key="4">
    <source>
        <dbReference type="Proteomes" id="UP000323720"/>
    </source>
</evidence>
<dbReference type="GO" id="GO:0006508">
    <property type="term" value="P:proteolysis"/>
    <property type="evidence" value="ECO:0007669"/>
    <property type="project" value="InterPro"/>
</dbReference>
<keyword evidence="1" id="KW-0732">Signal</keyword>
<sequence>MKKNLPLLLILIVSFQNLNAQKLITSQDSMQVFHDQLFKVMKKNYIYKDSVNWTELESKVEQNLKQYPDFKSSLKEITTIFDVAKADHCKVYYNDDEFSGTYSGPTEKDFSEQWLKKFVTNPEFEVKVLDNQYGYILMPAMSFKDRSTENLHQQAQVMYDAINTIKASNNITGWIIDLRFNSGGDDMPMISALYDFLGDTDVWSEMNLNGKRVGTVKLKKGKYINKSNTVAYINPKGALLDKAKVAVITNIATASSGEITAMAFKGRDNTIFIGEKSNGKTTTNYIKMVAFGAYMTVSAGFDCDRNGVYYEHITPDIAVVKQDNFDDLLSDRNIQEAIKFITATP</sequence>
<dbReference type="PANTHER" id="PTHR11261">
    <property type="entry name" value="INTERPHOTORECEPTOR RETINOID-BINDING PROTEIN"/>
    <property type="match status" value="1"/>
</dbReference>
<organism evidence="3 4">
    <name type="scientific">Bizionia myxarmorum</name>
    <dbReference type="NCBI Taxonomy" id="291186"/>
    <lineage>
        <taxon>Bacteria</taxon>
        <taxon>Pseudomonadati</taxon>
        <taxon>Bacteroidota</taxon>
        <taxon>Flavobacteriia</taxon>
        <taxon>Flavobacteriales</taxon>
        <taxon>Flavobacteriaceae</taxon>
        <taxon>Bizionia</taxon>
    </lineage>
</organism>
<evidence type="ECO:0000256" key="1">
    <source>
        <dbReference type="SAM" id="SignalP"/>
    </source>
</evidence>
<proteinExistence type="predicted"/>